<dbReference type="EMBL" id="CP060696">
    <property type="protein sequence ID" value="QNO18501.1"/>
    <property type="molecule type" value="Genomic_DNA"/>
</dbReference>
<evidence type="ECO:0000313" key="3">
    <source>
        <dbReference type="EMBL" id="QNO18501.1"/>
    </source>
</evidence>
<feature type="signal peptide" evidence="2">
    <location>
        <begin position="1"/>
        <end position="21"/>
    </location>
</feature>
<dbReference type="KEGG" id="caml:H6X83_02280"/>
<feature type="chain" id="PRO_5038787775" evidence="2">
    <location>
        <begin position="22"/>
        <end position="66"/>
    </location>
</feature>
<sequence>MKSKRFLAGVLSMVLLTGALTGCSGGTASSAAGAASTGSGASGAASTASTQAAGKSVTLNFLYWAR</sequence>
<reference evidence="3 4" key="1">
    <citation type="submission" date="2020-08" db="EMBL/GenBank/DDBJ databases">
        <authorList>
            <person name="Ren C."/>
            <person name="Gu Y."/>
            <person name="Xu Y."/>
        </authorList>
    </citation>
    <scope>NUCLEOTIDE SEQUENCE [LARGE SCALE GENOMIC DNA]</scope>
    <source>
        <strain evidence="3 4">LBM18003</strain>
    </source>
</reference>
<dbReference type="Proteomes" id="UP000516046">
    <property type="component" value="Chromosome"/>
</dbReference>
<name>A0A7G9WII9_9FIRM</name>
<gene>
    <name evidence="3" type="ORF">H6X83_02280</name>
</gene>
<dbReference type="RefSeq" id="WP_212507563.1">
    <property type="nucleotide sequence ID" value="NZ_CP060696.1"/>
</dbReference>
<evidence type="ECO:0000256" key="1">
    <source>
        <dbReference type="SAM" id="MobiDB-lite"/>
    </source>
</evidence>
<organism evidence="3 4">
    <name type="scientific">Caproicibacterium amylolyticum</name>
    <dbReference type="NCBI Taxonomy" id="2766537"/>
    <lineage>
        <taxon>Bacteria</taxon>
        <taxon>Bacillati</taxon>
        <taxon>Bacillota</taxon>
        <taxon>Clostridia</taxon>
        <taxon>Eubacteriales</taxon>
        <taxon>Oscillospiraceae</taxon>
        <taxon>Caproicibacterium</taxon>
    </lineage>
</organism>
<dbReference type="AlphaFoldDB" id="A0A7G9WII9"/>
<proteinExistence type="predicted"/>
<evidence type="ECO:0000313" key="4">
    <source>
        <dbReference type="Proteomes" id="UP000516046"/>
    </source>
</evidence>
<accession>A0A7G9WII9</accession>
<protein>
    <submittedName>
        <fullName evidence="3">Uncharacterized protein</fullName>
    </submittedName>
</protein>
<feature type="region of interest" description="Disordered" evidence="1">
    <location>
        <begin position="26"/>
        <end position="52"/>
    </location>
</feature>
<evidence type="ECO:0000256" key="2">
    <source>
        <dbReference type="SAM" id="SignalP"/>
    </source>
</evidence>
<dbReference type="PROSITE" id="PS51257">
    <property type="entry name" value="PROKAR_LIPOPROTEIN"/>
    <property type="match status" value="1"/>
</dbReference>
<keyword evidence="4" id="KW-1185">Reference proteome</keyword>
<keyword evidence="2" id="KW-0732">Signal</keyword>